<evidence type="ECO:0000313" key="1">
    <source>
        <dbReference type="EMBL" id="SMQ23673.1"/>
    </source>
</evidence>
<name>A0ACD2U1W8_9PSED</name>
<dbReference type="Proteomes" id="UP001158048">
    <property type="component" value="Unassembled WGS sequence"/>
</dbReference>
<reference evidence="1" key="1">
    <citation type="submission" date="2017-05" db="EMBL/GenBank/DDBJ databases">
        <authorList>
            <person name="Varghese N."/>
            <person name="Submissions S."/>
        </authorList>
    </citation>
    <scope>NUCLEOTIDE SEQUENCE</scope>
    <source>
        <strain evidence="1">LMG 28168</strain>
    </source>
</reference>
<accession>A0ACD2U1W8</accession>
<gene>
    <name evidence="1" type="ORF">SAMN04488483_1126</name>
</gene>
<sequence length="392" mass="41315">MNTIHVSGLGAVTPIGLDVDHFWQALLQRQANFSGQDPVYPGMKPGFMAARIDDAHKALLKQRAPQITGPDVPDSSLYAVDAAMQAINDAGLPVGCAALRNALVCVGNNEAEADILDLSVEGNDEAWRNNTYSSHAIARNVARAIGSQGPALCFHNTCASTNVALEFALRMLRSGAVDTAVVGGGDAFSKKVWSGFYTLNALGEQPCKPFSRDRRSITISEGGAFLVLQRADAVVATPYAELLAVASNNDAAHPTNPDLTGVAACHQRVLEQAGLQASDICAIYAHGTGTKANDLTESTIFNRTYASAAVTAIKGTVGHMMATAGAIGAVASCLSLRNQWLPPTRIDPDSLEYEIDLVTQPGGVSRALRYVQNNSFGFGGNNAISIFKAIEQ</sequence>
<keyword evidence="2" id="KW-1185">Reference proteome</keyword>
<dbReference type="EMBL" id="FXUY01000001">
    <property type="protein sequence ID" value="SMQ23673.1"/>
    <property type="molecule type" value="Genomic_DNA"/>
</dbReference>
<comment type="caution">
    <text evidence="1">The sequence shown here is derived from an EMBL/GenBank/DDBJ whole genome shotgun (WGS) entry which is preliminary data.</text>
</comment>
<protein>
    <submittedName>
        <fullName evidence="1">3-oxoacyl-[acyl-carrier-protein] synthase II</fullName>
    </submittedName>
</protein>
<evidence type="ECO:0000313" key="2">
    <source>
        <dbReference type="Proteomes" id="UP001158048"/>
    </source>
</evidence>
<proteinExistence type="predicted"/>
<organism evidence="1 2">
    <name type="scientific">Pseudomonas helmanticensis</name>
    <dbReference type="NCBI Taxonomy" id="1471381"/>
    <lineage>
        <taxon>Bacteria</taxon>
        <taxon>Pseudomonadati</taxon>
        <taxon>Pseudomonadota</taxon>
        <taxon>Gammaproteobacteria</taxon>
        <taxon>Pseudomonadales</taxon>
        <taxon>Pseudomonadaceae</taxon>
        <taxon>Pseudomonas</taxon>
    </lineage>
</organism>